<dbReference type="InterPro" id="IPR038324">
    <property type="entry name" value="Rpb4/RPC9_sf"/>
</dbReference>
<dbReference type="GO" id="GO:0006412">
    <property type="term" value="P:translation"/>
    <property type="evidence" value="ECO:0007669"/>
    <property type="project" value="InterPro"/>
</dbReference>
<proteinExistence type="inferred from homology"/>
<dbReference type="Pfam" id="PF00237">
    <property type="entry name" value="Ribosomal_L22"/>
    <property type="match status" value="1"/>
</dbReference>
<dbReference type="InterPro" id="IPR006590">
    <property type="entry name" value="RNA_pol_Rpb4/RPC9_core"/>
</dbReference>
<dbReference type="InterPro" id="IPR001063">
    <property type="entry name" value="Ribosomal_uL22"/>
</dbReference>
<dbReference type="Gene3D" id="1.20.1250.40">
    <property type="match status" value="1"/>
</dbReference>
<name>A0A9W7XG66_9FUNG</name>
<evidence type="ECO:0000256" key="5">
    <source>
        <dbReference type="ARBA" id="ARBA00023274"/>
    </source>
</evidence>
<dbReference type="AlphaFoldDB" id="A0A9W7XG66"/>
<dbReference type="InterPro" id="IPR010997">
    <property type="entry name" value="HRDC-like_sf"/>
</dbReference>
<dbReference type="PANTHER" id="PTHR13501">
    <property type="entry name" value="CHLOROPLAST 50S RIBOSOMAL PROTEIN L22-RELATED"/>
    <property type="match status" value="1"/>
</dbReference>
<gene>
    <name evidence="8" type="primary">mrpl22</name>
    <name evidence="8" type="ORF">LPJ64_005580</name>
</gene>
<dbReference type="Proteomes" id="UP001145021">
    <property type="component" value="Unassembled WGS sequence"/>
</dbReference>
<evidence type="ECO:0000256" key="2">
    <source>
        <dbReference type="ARBA" id="ARBA00009451"/>
    </source>
</evidence>
<keyword evidence="5 6" id="KW-0687">Ribonucleoprotein</keyword>
<dbReference type="GO" id="GO:0030880">
    <property type="term" value="C:RNA polymerase complex"/>
    <property type="evidence" value="ECO:0007669"/>
    <property type="project" value="InterPro"/>
</dbReference>
<dbReference type="InterPro" id="IPR036394">
    <property type="entry name" value="Ribosomal_uL22_sf"/>
</dbReference>
<feature type="domain" description="RNA polymerase Rpb4/RPC9 core" evidence="7">
    <location>
        <begin position="27"/>
        <end position="136"/>
    </location>
</feature>
<evidence type="ECO:0000256" key="6">
    <source>
        <dbReference type="RuleBase" id="RU004005"/>
    </source>
</evidence>
<dbReference type="GO" id="GO:0006352">
    <property type="term" value="P:DNA-templated transcription initiation"/>
    <property type="evidence" value="ECO:0007669"/>
    <property type="project" value="InterPro"/>
</dbReference>
<keyword evidence="3 6" id="KW-0689">Ribosomal protein</keyword>
<comment type="subcellular location">
    <subcellularLocation>
        <location evidence="1">Nucleus</location>
    </subcellularLocation>
</comment>
<dbReference type="PANTHER" id="PTHR13501:SF8">
    <property type="entry name" value="LARGE RIBOSOMAL SUBUNIT PROTEIN UL22M"/>
    <property type="match status" value="1"/>
</dbReference>
<dbReference type="SUPFAM" id="SSF47819">
    <property type="entry name" value="HRDC-like"/>
    <property type="match status" value="1"/>
</dbReference>
<comment type="similarity">
    <text evidence="2 6">Belongs to the universal ribosomal protein uL22 family.</text>
</comment>
<evidence type="ECO:0000256" key="4">
    <source>
        <dbReference type="ARBA" id="ARBA00023242"/>
    </source>
</evidence>
<organism evidence="8 9">
    <name type="scientific">Coemansia asiatica</name>
    <dbReference type="NCBI Taxonomy" id="1052880"/>
    <lineage>
        <taxon>Eukaryota</taxon>
        <taxon>Fungi</taxon>
        <taxon>Fungi incertae sedis</taxon>
        <taxon>Zoopagomycota</taxon>
        <taxon>Kickxellomycotina</taxon>
        <taxon>Kickxellomycetes</taxon>
        <taxon>Kickxellales</taxon>
        <taxon>Kickxellaceae</taxon>
        <taxon>Coemansia</taxon>
    </lineage>
</organism>
<dbReference type="GO" id="GO:0000166">
    <property type="term" value="F:nucleotide binding"/>
    <property type="evidence" value="ECO:0007669"/>
    <property type="project" value="InterPro"/>
</dbReference>
<accession>A0A9W7XG66</accession>
<comment type="caution">
    <text evidence="8">The sequence shown here is derived from an EMBL/GenBank/DDBJ whole genome shotgun (WGS) entry which is preliminary data.</text>
</comment>
<evidence type="ECO:0000256" key="1">
    <source>
        <dbReference type="ARBA" id="ARBA00004123"/>
    </source>
</evidence>
<dbReference type="GO" id="GO:0003735">
    <property type="term" value="F:structural constituent of ribosome"/>
    <property type="evidence" value="ECO:0007669"/>
    <property type="project" value="InterPro"/>
</dbReference>
<keyword evidence="9" id="KW-1185">Reference proteome</keyword>
<evidence type="ECO:0000313" key="9">
    <source>
        <dbReference type="Proteomes" id="UP001145021"/>
    </source>
</evidence>
<evidence type="ECO:0000259" key="7">
    <source>
        <dbReference type="SMART" id="SM00657"/>
    </source>
</evidence>
<dbReference type="Pfam" id="PF03874">
    <property type="entry name" value="RNA_pol_Rpb4"/>
    <property type="match status" value="1"/>
</dbReference>
<sequence length="304" mass="34832">MFVSKKKGPTRPQAEETLDAARLELGEDFQDAECLLISEVKVLLEAQYGSKKEDKNLKEVYTKTLEYVQKFSRYNNRDTIVEVRALLKPTELEPFECAQLGNLCCSEYEEAKSLIPTPEAEKPTDLITVSAGKGQGTIKVREFTYSTANFHVSPRKLRMIGNQITGLPVSEAIRQMQFSAKKASDKILHSLVWARKNAVYQKQMNPENMFIKLARVGKGKYRKRLDPKARGRFGLIKVPYAHMKYVIWEKQPEMPVVPRNVVEKALLAGELPKRKVKGFTLTRNVWVPLKETKPVINPKPFYNW</sequence>
<dbReference type="InterPro" id="IPR005574">
    <property type="entry name" value="Rpb4/RPC9"/>
</dbReference>
<dbReference type="EMBL" id="JANBOH010000373">
    <property type="protein sequence ID" value="KAJ1642582.1"/>
    <property type="molecule type" value="Genomic_DNA"/>
</dbReference>
<dbReference type="SUPFAM" id="SSF54843">
    <property type="entry name" value="Ribosomal protein L22"/>
    <property type="match status" value="1"/>
</dbReference>
<protein>
    <submittedName>
        <fullName evidence="8">39S ribosomal protein L22, mitochondrial</fullName>
    </submittedName>
</protein>
<dbReference type="GO" id="GO:0005634">
    <property type="term" value="C:nucleus"/>
    <property type="evidence" value="ECO:0007669"/>
    <property type="project" value="UniProtKB-SubCell"/>
</dbReference>
<evidence type="ECO:0000313" key="8">
    <source>
        <dbReference type="EMBL" id="KAJ1642582.1"/>
    </source>
</evidence>
<keyword evidence="4" id="KW-0539">Nucleus</keyword>
<reference evidence="8" key="1">
    <citation type="submission" date="2022-07" db="EMBL/GenBank/DDBJ databases">
        <title>Phylogenomic reconstructions and comparative analyses of Kickxellomycotina fungi.</title>
        <authorList>
            <person name="Reynolds N.K."/>
            <person name="Stajich J.E."/>
            <person name="Barry K."/>
            <person name="Grigoriev I.V."/>
            <person name="Crous P."/>
            <person name="Smith M.E."/>
        </authorList>
    </citation>
    <scope>NUCLEOTIDE SEQUENCE</scope>
    <source>
        <strain evidence="8">NBRC 105413</strain>
    </source>
</reference>
<dbReference type="InterPro" id="IPR047867">
    <property type="entry name" value="Ribosomal_uL22_bac/org-type"/>
</dbReference>
<dbReference type="GO" id="GO:0005762">
    <property type="term" value="C:mitochondrial large ribosomal subunit"/>
    <property type="evidence" value="ECO:0007669"/>
    <property type="project" value="TreeGrafter"/>
</dbReference>
<dbReference type="SMART" id="SM00657">
    <property type="entry name" value="RPOL4c"/>
    <property type="match status" value="1"/>
</dbReference>
<dbReference type="Gene3D" id="3.90.470.10">
    <property type="entry name" value="Ribosomal protein L22/L17"/>
    <property type="match status" value="1"/>
</dbReference>
<evidence type="ECO:0000256" key="3">
    <source>
        <dbReference type="ARBA" id="ARBA00022980"/>
    </source>
</evidence>